<feature type="compositionally biased region" description="Polar residues" evidence="1">
    <location>
        <begin position="112"/>
        <end position="128"/>
    </location>
</feature>
<proteinExistence type="predicted"/>
<dbReference type="AlphaFoldDB" id="A0A5E4QQH1"/>
<gene>
    <name evidence="2" type="ORF">LSINAPIS_LOCUS10676</name>
</gene>
<reference evidence="2 3" key="1">
    <citation type="submission" date="2017-07" db="EMBL/GenBank/DDBJ databases">
        <authorList>
            <person name="Talla V."/>
            <person name="Backstrom N."/>
        </authorList>
    </citation>
    <scope>NUCLEOTIDE SEQUENCE [LARGE SCALE GENOMIC DNA]</scope>
</reference>
<feature type="compositionally biased region" description="Polar residues" evidence="1">
    <location>
        <begin position="69"/>
        <end position="81"/>
    </location>
</feature>
<accession>A0A5E4QQH1</accession>
<sequence>MYLNSRASVVKAGAAAAVTEPGVKESTVSSRLEIRVRQADNASPLHSVRIQSVVSGAGGVTGAAREDTISSTRSGEKSQSPLVDRGKLDAIQDRSGAGSSGRSRCREPSAAGDSSSARDVSTHTNINPIHSLIP</sequence>
<name>A0A5E4QQH1_9NEOP</name>
<dbReference type="Proteomes" id="UP000324832">
    <property type="component" value="Unassembled WGS sequence"/>
</dbReference>
<evidence type="ECO:0000256" key="1">
    <source>
        <dbReference type="SAM" id="MobiDB-lite"/>
    </source>
</evidence>
<protein>
    <submittedName>
        <fullName evidence="2">Uncharacterized protein</fullName>
    </submittedName>
</protein>
<evidence type="ECO:0000313" key="2">
    <source>
        <dbReference type="EMBL" id="VVC99912.1"/>
    </source>
</evidence>
<dbReference type="EMBL" id="FZQP02004411">
    <property type="protein sequence ID" value="VVC99912.1"/>
    <property type="molecule type" value="Genomic_DNA"/>
</dbReference>
<evidence type="ECO:0000313" key="3">
    <source>
        <dbReference type="Proteomes" id="UP000324832"/>
    </source>
</evidence>
<feature type="region of interest" description="Disordered" evidence="1">
    <location>
        <begin position="53"/>
        <end position="134"/>
    </location>
</feature>
<keyword evidence="3" id="KW-1185">Reference proteome</keyword>
<organism evidence="2 3">
    <name type="scientific">Leptidea sinapis</name>
    <dbReference type="NCBI Taxonomy" id="189913"/>
    <lineage>
        <taxon>Eukaryota</taxon>
        <taxon>Metazoa</taxon>
        <taxon>Ecdysozoa</taxon>
        <taxon>Arthropoda</taxon>
        <taxon>Hexapoda</taxon>
        <taxon>Insecta</taxon>
        <taxon>Pterygota</taxon>
        <taxon>Neoptera</taxon>
        <taxon>Endopterygota</taxon>
        <taxon>Lepidoptera</taxon>
        <taxon>Glossata</taxon>
        <taxon>Ditrysia</taxon>
        <taxon>Papilionoidea</taxon>
        <taxon>Pieridae</taxon>
        <taxon>Dismorphiinae</taxon>
        <taxon>Leptidea</taxon>
    </lineage>
</organism>